<evidence type="ECO:0000313" key="1">
    <source>
        <dbReference type="EMBL" id="VUZ83893.1"/>
    </source>
</evidence>
<evidence type="ECO:0000313" key="2">
    <source>
        <dbReference type="Proteomes" id="UP000334340"/>
    </source>
</evidence>
<organism evidence="1 2">
    <name type="scientific">Candidatus Methylomirabilis lanthanidiphila</name>
    <dbReference type="NCBI Taxonomy" id="2211376"/>
    <lineage>
        <taxon>Bacteria</taxon>
        <taxon>Candidatus Methylomirabilota</taxon>
        <taxon>Candidatus Methylomirabilia</taxon>
        <taxon>Candidatus Methylomirabilales</taxon>
        <taxon>Candidatus Methylomirabilaceae</taxon>
        <taxon>Candidatus Methylomirabilis</taxon>
    </lineage>
</organism>
<dbReference type="Proteomes" id="UP000334340">
    <property type="component" value="Unassembled WGS sequence"/>
</dbReference>
<reference evidence="1 2" key="1">
    <citation type="submission" date="2019-07" db="EMBL/GenBank/DDBJ databases">
        <authorList>
            <person name="Cremers G."/>
        </authorList>
    </citation>
    <scope>NUCLEOTIDE SEQUENCE [LARGE SCALE GENOMIC DNA]</scope>
</reference>
<protein>
    <submittedName>
        <fullName evidence="1">Uncharacterized protein</fullName>
    </submittedName>
</protein>
<proteinExistence type="predicted"/>
<keyword evidence="2" id="KW-1185">Reference proteome</keyword>
<sequence length="135" mass="15447">MFRLYAQFPEEREREIERLKKMFEGGGPRTAGFEAQLCRTTEEWQQASETYRAKRSGVLQRIERARLFQAVNLPPPKDEEKVMRSQWEKDVEQGFASLDVPAPFRTEARRIGADAAFATDPLAVRAPPLSCSCNP</sequence>
<accession>A0A564ZFG7</accession>
<name>A0A564ZFG7_9BACT</name>
<gene>
    <name evidence="1" type="ORF">MELA_00251</name>
</gene>
<dbReference type="EMBL" id="CABIKM010000003">
    <property type="protein sequence ID" value="VUZ83893.1"/>
    <property type="molecule type" value="Genomic_DNA"/>
</dbReference>
<dbReference type="AlphaFoldDB" id="A0A564ZFG7"/>